<evidence type="ECO:0000313" key="3">
    <source>
        <dbReference type="Proteomes" id="UP000006882"/>
    </source>
</evidence>
<dbReference type="Gramene" id="ONI28308">
    <property type="protein sequence ID" value="ONI28308"/>
    <property type="gene ID" value="PRUPE_1G137300"/>
</dbReference>
<feature type="domain" description="F-box" evidence="1">
    <location>
        <begin position="17"/>
        <end position="66"/>
    </location>
</feature>
<dbReference type="EMBL" id="CM007651">
    <property type="protein sequence ID" value="ONI28307.1"/>
    <property type="molecule type" value="Genomic_DNA"/>
</dbReference>
<dbReference type="InterPro" id="IPR036047">
    <property type="entry name" value="F-box-like_dom_sf"/>
</dbReference>
<reference evidence="2 3" key="1">
    <citation type="journal article" date="2013" name="Nat. Genet.">
        <title>The high-quality draft genome of peach (Prunus persica) identifies unique patterns of genetic diversity, domestication and genome evolution.</title>
        <authorList>
            <consortium name="International Peach Genome Initiative"/>
            <person name="Verde I."/>
            <person name="Abbott A.G."/>
            <person name="Scalabrin S."/>
            <person name="Jung S."/>
            <person name="Shu S."/>
            <person name="Marroni F."/>
            <person name="Zhebentyayeva T."/>
            <person name="Dettori M.T."/>
            <person name="Grimwood J."/>
            <person name="Cattonaro F."/>
            <person name="Zuccolo A."/>
            <person name="Rossini L."/>
            <person name="Jenkins J."/>
            <person name="Vendramin E."/>
            <person name="Meisel L.A."/>
            <person name="Decroocq V."/>
            <person name="Sosinski B."/>
            <person name="Prochnik S."/>
            <person name="Mitros T."/>
            <person name="Policriti A."/>
            <person name="Cipriani G."/>
            <person name="Dondini L."/>
            <person name="Ficklin S."/>
            <person name="Goodstein D.M."/>
            <person name="Xuan P."/>
            <person name="Del Fabbro C."/>
            <person name="Aramini V."/>
            <person name="Copetti D."/>
            <person name="Gonzalez S."/>
            <person name="Horner D.S."/>
            <person name="Falchi R."/>
            <person name="Lucas S."/>
            <person name="Mica E."/>
            <person name="Maldonado J."/>
            <person name="Lazzari B."/>
            <person name="Bielenberg D."/>
            <person name="Pirona R."/>
            <person name="Miculan M."/>
            <person name="Barakat A."/>
            <person name="Testolin R."/>
            <person name="Stella A."/>
            <person name="Tartarini S."/>
            <person name="Tonutti P."/>
            <person name="Arus P."/>
            <person name="Orellana A."/>
            <person name="Wells C."/>
            <person name="Main D."/>
            <person name="Vizzotto G."/>
            <person name="Silva H."/>
            <person name="Salamini F."/>
            <person name="Schmutz J."/>
            <person name="Morgante M."/>
            <person name="Rokhsar D.S."/>
        </authorList>
    </citation>
    <scope>NUCLEOTIDE SEQUENCE [LARGE SCALE GENOMIC DNA]</scope>
    <source>
        <strain evidence="3">cv. Nemared</strain>
    </source>
</reference>
<evidence type="ECO:0000259" key="1">
    <source>
        <dbReference type="PROSITE" id="PS50181"/>
    </source>
</evidence>
<dbReference type="PANTHER" id="PTHR33784:SF10">
    <property type="entry name" value="F-BOX PROTEIN"/>
    <property type="match status" value="1"/>
</dbReference>
<dbReference type="EMBL" id="CM007651">
    <property type="protein sequence ID" value="ONI28308.1"/>
    <property type="molecule type" value="Genomic_DNA"/>
</dbReference>
<keyword evidence="3" id="KW-1185">Reference proteome</keyword>
<dbReference type="OrthoDB" id="1865546at2759"/>
<name>A0A251QX28_PRUPE</name>
<dbReference type="STRING" id="3760.A0A251QX28"/>
<reference evidence="2" key="2">
    <citation type="submission" date="2016-12" db="EMBL/GenBank/DDBJ databases">
        <title>WGS assembly of Prunus persica.</title>
        <authorList>
            <person name="Verde I."/>
            <person name="Jenkins J."/>
            <person name="Dondini L."/>
            <person name="Micali S."/>
            <person name="Pagliarani G."/>
            <person name="Vendramin E."/>
            <person name="Paris R."/>
            <person name="Aramini V."/>
            <person name="Gazza L."/>
            <person name="Rossini L."/>
            <person name="Bassi D."/>
            <person name="Troggio M."/>
            <person name="Shu S."/>
            <person name="Grimwood J.H."/>
            <person name="Tartarini S."/>
            <person name="Dettori M.T."/>
            <person name="Schmutz J."/>
        </authorList>
    </citation>
    <scope>NUCLEOTIDE SEQUENCE</scope>
</reference>
<dbReference type="SUPFAM" id="SSF81383">
    <property type="entry name" value="F-box domain"/>
    <property type="match status" value="1"/>
</dbReference>
<evidence type="ECO:0000313" key="2">
    <source>
        <dbReference type="EMBL" id="ONI28308.1"/>
    </source>
</evidence>
<gene>
    <name evidence="2" type="ORF">PRUPE_1G137300</name>
</gene>
<dbReference type="PROSITE" id="PS50181">
    <property type="entry name" value="FBOX"/>
    <property type="match status" value="1"/>
</dbReference>
<dbReference type="PANTHER" id="PTHR33784">
    <property type="entry name" value="OS05G0482100 PROTEIN"/>
    <property type="match status" value="1"/>
</dbReference>
<dbReference type="InterPro" id="IPR057136">
    <property type="entry name" value="At2g35280_TPR_dom"/>
</dbReference>
<protein>
    <recommendedName>
        <fullName evidence="1">F-box domain-containing protein</fullName>
    </recommendedName>
</protein>
<sequence length="254" mass="29162">MAPLTRSMKKKAANSKSRIMQSLPKELLVEVLAKVASNSFNDLYSAKLSCKDFNKMAEEDYIFQCIDISKFPLVSWRFDDKFSKFLKHCKKCGNAEALYRQGLRDLFRGKRVQQGIMCLKKAASKGHVEATYVYGAILVCFGGESKQEGLELLYSLNHYKPKGFSVRECREKVKGLVWNMWADRKVVGKIVQARHETAIAKTCSDCGNRQEVFTVERGWDPLDHENFSSCNTCRWHQEVNIFRDILNDSCTPLY</sequence>
<organism evidence="2 3">
    <name type="scientific">Prunus persica</name>
    <name type="common">Peach</name>
    <name type="synonym">Amygdalus persica</name>
    <dbReference type="NCBI Taxonomy" id="3760"/>
    <lineage>
        <taxon>Eukaryota</taxon>
        <taxon>Viridiplantae</taxon>
        <taxon>Streptophyta</taxon>
        <taxon>Embryophyta</taxon>
        <taxon>Tracheophyta</taxon>
        <taxon>Spermatophyta</taxon>
        <taxon>Magnoliopsida</taxon>
        <taxon>eudicotyledons</taxon>
        <taxon>Gunneridae</taxon>
        <taxon>Pentapetalae</taxon>
        <taxon>rosids</taxon>
        <taxon>fabids</taxon>
        <taxon>Rosales</taxon>
        <taxon>Rosaceae</taxon>
        <taxon>Amygdaloideae</taxon>
        <taxon>Amygdaleae</taxon>
        <taxon>Prunus</taxon>
    </lineage>
</organism>
<accession>A0A251QX28</accession>
<dbReference type="Proteomes" id="UP000006882">
    <property type="component" value="Chromosome G1"/>
</dbReference>
<dbReference type="eggNOG" id="KOG0851">
    <property type="taxonomic scope" value="Eukaryota"/>
</dbReference>
<dbReference type="InterPro" id="IPR001810">
    <property type="entry name" value="F-box_dom"/>
</dbReference>
<dbReference type="Gramene" id="ONI28307">
    <property type="protein sequence ID" value="ONI28307"/>
    <property type="gene ID" value="PRUPE_1G137300"/>
</dbReference>
<dbReference type="Pfam" id="PF23310">
    <property type="entry name" value="TPR_27"/>
    <property type="match status" value="1"/>
</dbReference>
<proteinExistence type="predicted"/>
<dbReference type="AlphaFoldDB" id="A0A251QX28"/>
<dbReference type="InterPro" id="IPR040338">
    <property type="entry name" value="At1g67623-like"/>
</dbReference>
<dbReference type="SMR" id="A0A251QX28"/>